<dbReference type="PIRSF" id="PIRSF028099">
    <property type="entry name" value="DUF1111"/>
    <property type="match status" value="1"/>
</dbReference>
<dbReference type="PANTHER" id="PTHR30600">
    <property type="entry name" value="CYTOCHROME C PEROXIDASE-RELATED"/>
    <property type="match status" value="1"/>
</dbReference>
<organism evidence="7 8">
    <name type="scientific">Mucilaginibacter ginsenosidivorax</name>
    <dbReference type="NCBI Taxonomy" id="862126"/>
    <lineage>
        <taxon>Bacteria</taxon>
        <taxon>Pseudomonadati</taxon>
        <taxon>Bacteroidota</taxon>
        <taxon>Sphingobacteriia</taxon>
        <taxon>Sphingobacteriales</taxon>
        <taxon>Sphingobacteriaceae</taxon>
        <taxon>Mucilaginibacter</taxon>
    </lineage>
</organism>
<dbReference type="KEGG" id="mgk:FSB76_25405"/>
<dbReference type="InterPro" id="IPR010538">
    <property type="entry name" value="DHOR"/>
</dbReference>
<dbReference type="InterPro" id="IPR036909">
    <property type="entry name" value="Cyt_c-like_dom_sf"/>
</dbReference>
<dbReference type="SUPFAM" id="SSF46626">
    <property type="entry name" value="Cytochrome c"/>
    <property type="match status" value="1"/>
</dbReference>
<evidence type="ECO:0000313" key="8">
    <source>
        <dbReference type="Proteomes" id="UP000321362"/>
    </source>
</evidence>
<dbReference type="AlphaFoldDB" id="A0A5B8W839"/>
<name>A0A5B8W839_9SPHI</name>
<evidence type="ECO:0000256" key="1">
    <source>
        <dbReference type="ARBA" id="ARBA00022617"/>
    </source>
</evidence>
<accession>A0A5B8W839</accession>
<evidence type="ECO:0000256" key="3">
    <source>
        <dbReference type="ARBA" id="ARBA00023004"/>
    </source>
</evidence>
<feature type="chain" id="PRO_5022922097" evidence="5">
    <location>
        <begin position="26"/>
        <end position="459"/>
    </location>
</feature>
<dbReference type="OrthoDB" id="9805202at2"/>
<dbReference type="Gene3D" id="1.10.760.10">
    <property type="entry name" value="Cytochrome c-like domain"/>
    <property type="match status" value="1"/>
</dbReference>
<protein>
    <submittedName>
        <fullName evidence="7">Thiol oxidoreductase</fullName>
    </submittedName>
</protein>
<feature type="domain" description="Cytochrome c" evidence="6">
    <location>
        <begin position="327"/>
        <end position="459"/>
    </location>
</feature>
<keyword evidence="2 4" id="KW-0479">Metal-binding</keyword>
<keyword evidence="3 4" id="KW-0408">Iron</keyword>
<dbReference type="InterPro" id="IPR051395">
    <property type="entry name" value="Cytochrome_c_Peroxidase/MauG"/>
</dbReference>
<dbReference type="GO" id="GO:0004130">
    <property type="term" value="F:cytochrome-c peroxidase activity"/>
    <property type="evidence" value="ECO:0007669"/>
    <property type="project" value="TreeGrafter"/>
</dbReference>
<reference evidence="7 8" key="1">
    <citation type="journal article" date="2013" name="J. Microbiol.">
        <title>Mucilaginibacter ginsenosidivorax sp. nov., with ginsenoside converting activity isolated from sediment.</title>
        <authorList>
            <person name="Kim J.K."/>
            <person name="Choi T.E."/>
            <person name="Liu Q.M."/>
            <person name="Park H.Y."/>
            <person name="Yi T.H."/>
            <person name="Yoon M.H."/>
            <person name="Kim S.C."/>
            <person name="Im W.T."/>
        </authorList>
    </citation>
    <scope>NUCLEOTIDE SEQUENCE [LARGE SCALE GENOMIC DNA]</scope>
    <source>
        <strain evidence="7 8">KHI28</strain>
    </source>
</reference>
<dbReference type="GO" id="GO:0046872">
    <property type="term" value="F:metal ion binding"/>
    <property type="evidence" value="ECO:0007669"/>
    <property type="project" value="UniProtKB-KW"/>
</dbReference>
<dbReference type="PROSITE" id="PS51007">
    <property type="entry name" value="CYTC"/>
    <property type="match status" value="1"/>
</dbReference>
<evidence type="ECO:0000256" key="2">
    <source>
        <dbReference type="ARBA" id="ARBA00022723"/>
    </source>
</evidence>
<keyword evidence="1 4" id="KW-0349">Heme</keyword>
<dbReference type="Proteomes" id="UP000321362">
    <property type="component" value="Chromosome"/>
</dbReference>
<proteinExistence type="predicted"/>
<evidence type="ECO:0000313" key="7">
    <source>
        <dbReference type="EMBL" id="QEC79126.1"/>
    </source>
</evidence>
<dbReference type="Pfam" id="PF06537">
    <property type="entry name" value="DHOR"/>
    <property type="match status" value="1"/>
</dbReference>
<gene>
    <name evidence="7" type="ORF">FSB76_25405</name>
</gene>
<keyword evidence="5" id="KW-0732">Signal</keyword>
<dbReference type="GO" id="GO:0020037">
    <property type="term" value="F:heme binding"/>
    <property type="evidence" value="ECO:0007669"/>
    <property type="project" value="InterPro"/>
</dbReference>
<sequence>MQVKKLKVVGVLALLVLILSECQKAAQFPDTGYDERLSGGITTVFDLTSHAFSNMFPGMSDYDQKVHGFGDAAFSKIFVTAPAPINSGLGTIFNNTSCISCHHNDGIGLPTAGESRSSLLVRISLPGADAHGGPLPVPGYGLQLQDKAVFGQVPEAKINIAYTYTTYSFADGETYELRAPTYTLTNLYTAISGSYLLSPRLAPPMFGLGLLEAVPESEIVAMADPNDADGDGIKGKPNYVWDVTTQSRQLGRFGWKANTASILTQVAAAYNQDIGITNRIFPVESSFGQIQDDGLKDDPELPDSTLNAVRFYAATLAVPARRDVTDADCKKGEALFKAAKCAVCHRQTLTTGVNVAFAPVSNQVIHPYTDILVHDMGPGLADNRPDFLASGQEWRTASLWGLGLFEKVNSPGYYLHDGRARSVTEAIMWHGGEAEASKVYFSKLSKSDRALVLKFLGSL</sequence>
<dbReference type="InterPro" id="IPR009056">
    <property type="entry name" value="Cyt_c-like_dom"/>
</dbReference>
<dbReference type="EMBL" id="CP042437">
    <property type="protein sequence ID" value="QEC79126.1"/>
    <property type="molecule type" value="Genomic_DNA"/>
</dbReference>
<dbReference type="GO" id="GO:0009055">
    <property type="term" value="F:electron transfer activity"/>
    <property type="evidence" value="ECO:0007669"/>
    <property type="project" value="InterPro"/>
</dbReference>
<evidence type="ECO:0000256" key="5">
    <source>
        <dbReference type="SAM" id="SignalP"/>
    </source>
</evidence>
<keyword evidence="8" id="KW-1185">Reference proteome</keyword>
<feature type="signal peptide" evidence="5">
    <location>
        <begin position="1"/>
        <end position="25"/>
    </location>
</feature>
<evidence type="ECO:0000256" key="4">
    <source>
        <dbReference type="PROSITE-ProRule" id="PRU00433"/>
    </source>
</evidence>
<dbReference type="PANTHER" id="PTHR30600:SF4">
    <property type="entry name" value="CYTOCHROME C DOMAIN-CONTAINING PROTEIN"/>
    <property type="match status" value="1"/>
</dbReference>
<evidence type="ECO:0000259" key="6">
    <source>
        <dbReference type="PROSITE" id="PS51007"/>
    </source>
</evidence>